<dbReference type="InterPro" id="IPR036812">
    <property type="entry name" value="NAD(P)_OxRdtase_dom_sf"/>
</dbReference>
<feature type="region of interest" description="Disordered" evidence="1">
    <location>
        <begin position="30"/>
        <end position="53"/>
    </location>
</feature>
<dbReference type="PANTHER" id="PTHR11732">
    <property type="entry name" value="ALDO/KETO REDUCTASE"/>
    <property type="match status" value="1"/>
</dbReference>
<dbReference type="InterPro" id="IPR020471">
    <property type="entry name" value="AKR"/>
</dbReference>
<keyword evidence="3" id="KW-1185">Reference proteome</keyword>
<evidence type="ECO:0000313" key="4">
    <source>
        <dbReference type="WBParaSite" id="Gr19_v10_g9531.t1"/>
    </source>
</evidence>
<dbReference type="InterPro" id="IPR023210">
    <property type="entry name" value="NADP_OxRdtase_dom"/>
</dbReference>
<sequence>MLGPRSCSAVLRTLTNCTARKNPGGVEFTLPGGQTGSETQAQVPSTSTPPSVAGDKTVKVIKHDRFVILATGPRGRRNVPQNWCAPKYYDEAQVGVALEQLLQEPQNGGAIRREDIFVQTKFTSVDGQDPARVPYDRQASLPDQVRQSMARSLANLRIDFVDSLVLHGPMRTLDENRLVWRTFEELHAAGKTKRIGLSNCYDLRLLRTLYDEAHIRPAVLQNRFHAETGYDRDIRDFVHRTALCTSHFGHCTVIRDIAKKRGITPEQLFYRFTIDIGITPLSGTTNTAHMAHDVLVPDMPPLSAEEIGQIESILYYGQGKKS</sequence>
<name>A0A914ID83_GLORO</name>
<evidence type="ECO:0000313" key="3">
    <source>
        <dbReference type="Proteomes" id="UP000887572"/>
    </source>
</evidence>
<evidence type="ECO:0000259" key="2">
    <source>
        <dbReference type="Pfam" id="PF00248"/>
    </source>
</evidence>
<proteinExistence type="predicted"/>
<accession>A0A914ID83</accession>
<dbReference type="GO" id="GO:0016491">
    <property type="term" value="F:oxidoreductase activity"/>
    <property type="evidence" value="ECO:0007669"/>
    <property type="project" value="InterPro"/>
</dbReference>
<feature type="compositionally biased region" description="Polar residues" evidence="1">
    <location>
        <begin position="36"/>
        <end position="50"/>
    </location>
</feature>
<dbReference type="PRINTS" id="PR00069">
    <property type="entry name" value="ALDKETRDTASE"/>
</dbReference>
<dbReference type="AlphaFoldDB" id="A0A914ID83"/>
<dbReference type="Pfam" id="PF00248">
    <property type="entry name" value="Aldo_ket_red"/>
    <property type="match status" value="1"/>
</dbReference>
<evidence type="ECO:0000256" key="1">
    <source>
        <dbReference type="SAM" id="MobiDB-lite"/>
    </source>
</evidence>
<reference evidence="4" key="1">
    <citation type="submission" date="2022-11" db="UniProtKB">
        <authorList>
            <consortium name="WormBaseParasite"/>
        </authorList>
    </citation>
    <scope>IDENTIFICATION</scope>
</reference>
<protein>
    <submittedName>
        <fullName evidence="4">NADP-dependent oxidoreductase domain-containing protein</fullName>
    </submittedName>
</protein>
<organism evidence="3 4">
    <name type="scientific">Globodera rostochiensis</name>
    <name type="common">Golden nematode worm</name>
    <name type="synonym">Heterodera rostochiensis</name>
    <dbReference type="NCBI Taxonomy" id="31243"/>
    <lineage>
        <taxon>Eukaryota</taxon>
        <taxon>Metazoa</taxon>
        <taxon>Ecdysozoa</taxon>
        <taxon>Nematoda</taxon>
        <taxon>Chromadorea</taxon>
        <taxon>Rhabditida</taxon>
        <taxon>Tylenchina</taxon>
        <taxon>Tylenchomorpha</taxon>
        <taxon>Tylenchoidea</taxon>
        <taxon>Heteroderidae</taxon>
        <taxon>Heteroderinae</taxon>
        <taxon>Globodera</taxon>
    </lineage>
</organism>
<dbReference type="Gene3D" id="3.20.20.100">
    <property type="entry name" value="NADP-dependent oxidoreductase domain"/>
    <property type="match status" value="1"/>
</dbReference>
<dbReference type="WBParaSite" id="Gr19_v10_g9531.t1">
    <property type="protein sequence ID" value="Gr19_v10_g9531.t1"/>
    <property type="gene ID" value="Gr19_v10_g9531"/>
</dbReference>
<feature type="domain" description="NADP-dependent oxidoreductase" evidence="2">
    <location>
        <begin position="85"/>
        <end position="226"/>
    </location>
</feature>
<dbReference type="SUPFAM" id="SSF51430">
    <property type="entry name" value="NAD(P)-linked oxidoreductase"/>
    <property type="match status" value="1"/>
</dbReference>
<dbReference type="Proteomes" id="UP000887572">
    <property type="component" value="Unplaced"/>
</dbReference>